<dbReference type="OrthoDB" id="1937696at2"/>
<proteinExistence type="inferred from homology"/>
<evidence type="ECO:0000256" key="2">
    <source>
        <dbReference type="ARBA" id="ARBA00022475"/>
    </source>
</evidence>
<dbReference type="PIRSF" id="PIRSF018968">
    <property type="entry name" value="ABC_permease_BceB"/>
    <property type="match status" value="1"/>
</dbReference>
<evidence type="ECO:0000256" key="5">
    <source>
        <dbReference type="ARBA" id="ARBA00023136"/>
    </source>
</evidence>
<dbReference type="Pfam" id="PF02687">
    <property type="entry name" value="FtsX"/>
    <property type="match status" value="2"/>
</dbReference>
<feature type="transmembrane region" description="Helical" evidence="6">
    <location>
        <begin position="21"/>
        <end position="40"/>
    </location>
</feature>
<accession>A0A265N7K0</accession>
<dbReference type="Proteomes" id="UP000216498">
    <property type="component" value="Unassembled WGS sequence"/>
</dbReference>
<feature type="transmembrane region" description="Helical" evidence="6">
    <location>
        <begin position="110"/>
        <end position="140"/>
    </location>
</feature>
<evidence type="ECO:0000313" key="8">
    <source>
        <dbReference type="EMBL" id="OZU87771.1"/>
    </source>
</evidence>
<feature type="transmembrane region" description="Helical" evidence="6">
    <location>
        <begin position="52"/>
        <end position="74"/>
    </location>
</feature>
<keyword evidence="9" id="KW-1185">Reference proteome</keyword>
<evidence type="ECO:0000256" key="1">
    <source>
        <dbReference type="ARBA" id="ARBA00004651"/>
    </source>
</evidence>
<keyword evidence="5 6" id="KW-0472">Membrane</keyword>
<comment type="caution">
    <text evidence="8">The sequence shown here is derived from an EMBL/GenBank/DDBJ whole genome shotgun (WGS) entry which is preliminary data.</text>
</comment>
<keyword evidence="2 6" id="KW-1003">Cell membrane</keyword>
<dbReference type="AlphaFoldDB" id="A0A265N7K0"/>
<feature type="transmembrane region" description="Helical" evidence="6">
    <location>
        <begin position="227"/>
        <end position="253"/>
    </location>
</feature>
<feature type="transmembrane region" description="Helical" evidence="6">
    <location>
        <begin position="152"/>
        <end position="175"/>
    </location>
</feature>
<feature type="transmembrane region" description="Helical" evidence="6">
    <location>
        <begin position="574"/>
        <end position="593"/>
    </location>
</feature>
<keyword evidence="4 6" id="KW-1133">Transmembrane helix</keyword>
<reference evidence="8 9" key="1">
    <citation type="submission" date="2017-08" db="EMBL/GenBank/DDBJ databases">
        <title>Virgibacillus indicus sp. nov. and Virgibacillus profoundi sp. nov, two moderately halophilic bacteria isolated from marine sediment by using the Microfluidic Streak Plate.</title>
        <authorList>
            <person name="Xu B."/>
            <person name="Hu B."/>
            <person name="Wang J."/>
            <person name="Zhu Y."/>
            <person name="Huang L."/>
            <person name="Du W."/>
            <person name="Huang Y."/>
        </authorList>
    </citation>
    <scope>NUCLEOTIDE SEQUENCE [LARGE SCALE GENOMIC DNA]</scope>
    <source>
        <strain evidence="8 9">IO3-P2-C2</strain>
    </source>
</reference>
<dbReference type="GO" id="GO:0055085">
    <property type="term" value="P:transmembrane transport"/>
    <property type="evidence" value="ECO:0007669"/>
    <property type="project" value="UniProtKB-UniRule"/>
</dbReference>
<feature type="transmembrane region" description="Helical" evidence="6">
    <location>
        <begin position="282"/>
        <end position="304"/>
    </location>
</feature>
<evidence type="ECO:0000256" key="6">
    <source>
        <dbReference type="PIRNR" id="PIRNR018968"/>
    </source>
</evidence>
<comment type="similarity">
    <text evidence="6">Belongs to the ABC-4 integral membrane protein family.</text>
</comment>
<evidence type="ECO:0000313" key="9">
    <source>
        <dbReference type="Proteomes" id="UP000216498"/>
    </source>
</evidence>
<protein>
    <submittedName>
        <fullName evidence="8">ABC transporter permease</fullName>
    </submittedName>
</protein>
<feature type="domain" description="ABC3 transporter permease C-terminal" evidence="7">
    <location>
        <begin position="524"/>
        <end position="624"/>
    </location>
</feature>
<dbReference type="PANTHER" id="PTHR46795:SF1">
    <property type="entry name" value="ABC TRANSPORTER PERMEASE PROTEIN"/>
    <property type="match status" value="1"/>
</dbReference>
<feature type="domain" description="ABC3 transporter permease C-terminal" evidence="7">
    <location>
        <begin position="63"/>
        <end position="179"/>
    </location>
</feature>
<keyword evidence="3 6" id="KW-0812">Transmembrane</keyword>
<gene>
    <name evidence="8" type="ORF">CIL03_15510</name>
</gene>
<feature type="transmembrane region" description="Helical" evidence="6">
    <location>
        <begin position="196"/>
        <end position="215"/>
    </location>
</feature>
<dbReference type="RefSeq" id="WP_094886799.1">
    <property type="nucleotide sequence ID" value="NZ_NPMS01000008.1"/>
</dbReference>
<dbReference type="GO" id="GO:0005886">
    <property type="term" value="C:plasma membrane"/>
    <property type="evidence" value="ECO:0007669"/>
    <property type="project" value="UniProtKB-SubCell"/>
</dbReference>
<evidence type="ECO:0000256" key="4">
    <source>
        <dbReference type="ARBA" id="ARBA00022989"/>
    </source>
</evidence>
<evidence type="ECO:0000256" key="3">
    <source>
        <dbReference type="ARBA" id="ARBA00022692"/>
    </source>
</evidence>
<dbReference type="EMBL" id="NPMS01000008">
    <property type="protein sequence ID" value="OZU87771.1"/>
    <property type="molecule type" value="Genomic_DNA"/>
</dbReference>
<keyword evidence="6" id="KW-0813">Transport</keyword>
<dbReference type="InterPro" id="IPR003838">
    <property type="entry name" value="ABC3_permease_C"/>
</dbReference>
<name>A0A265N7K0_9BACI</name>
<dbReference type="InterPro" id="IPR027022">
    <property type="entry name" value="ABC_permease_BceB-typ"/>
</dbReference>
<organism evidence="8 9">
    <name type="scientific">Virgibacillus indicus</name>
    <dbReference type="NCBI Taxonomy" id="2024554"/>
    <lineage>
        <taxon>Bacteria</taxon>
        <taxon>Bacillati</taxon>
        <taxon>Bacillota</taxon>
        <taxon>Bacilli</taxon>
        <taxon>Bacillales</taxon>
        <taxon>Bacillaceae</taxon>
        <taxon>Virgibacillus</taxon>
    </lineage>
</organism>
<evidence type="ECO:0000259" key="7">
    <source>
        <dbReference type="Pfam" id="PF02687"/>
    </source>
</evidence>
<dbReference type="InterPro" id="IPR052536">
    <property type="entry name" value="ABC-4_Integral_Memb_Prot"/>
</dbReference>
<feature type="transmembrane region" description="Helical" evidence="6">
    <location>
        <begin position="605"/>
        <end position="626"/>
    </location>
</feature>
<feature type="transmembrane region" description="Helical" evidence="6">
    <location>
        <begin position="518"/>
        <end position="540"/>
    </location>
</feature>
<comment type="subcellular location">
    <subcellularLocation>
        <location evidence="1 6">Cell membrane</location>
        <topology evidence="1 6">Multi-pass membrane protein</topology>
    </subcellularLocation>
</comment>
<sequence length="638" mass="73467">MTFIQFAFNNVKRNTRAYLSYFLSCMFSVMVFFMYAVAVFHPDIAEYEFRDIVQRGIIASEVIIYGFSFLFVLYSTGSFIKSRKKEYGLLTTLGISKTQLNFMLILENTIIGIASIAAGIVAGALLTKAFLMFFTIALGLEDVLPFYLSFKAIGLTALLFFIMFELNTIAVIWTLRTKSIMDVFRGSKSPKKVPRFSWILSVLSLAAIGTAYYLAYTADWITIFSRMFSILFFIIPGTYFLFTQFSIAFTNGLKFNKNYYYRKLNMLTTSDLTFKLRDNSRLLFFVTILSAVSFTSSGVMYGLFQSAAEEAEHFSPQDVTLIGQGEDNRKTFLKEVNYVEERFKKEGITYQSMLANSVGVQGYSDVSEWNDLELLIYSYSDYKKMVEMNGEKVDFKPAEHEVYLLIPELLSSTKMNQPENFSFVSKNNNRDFIVKTAESGINSNIYTNYPYIVADEIFEQYYQAADDDEIYYNYVMDIPNWVNYAEEITEITSHENFEIARPDSQANFYVATKEGMSYLFFFGIFISVLFFLAAGSILYFRMYQDIDNDLKHFHSLYRIGLTDKEMKKIATKELGLLFFIPFFAAVIHAAFAFKALQNLLSSSITIPSIIVISIYFIVHFANFLFIRNIYTAKLKKVM</sequence>
<dbReference type="PANTHER" id="PTHR46795">
    <property type="entry name" value="ABC TRANSPORTER PERMEASE-RELATED-RELATED"/>
    <property type="match status" value="1"/>
</dbReference>